<sequence length="161" mass="17346">MQMKRIMSANRAGGLLAAAVGVLSLMEASRLYPLREGVWVGDHTIPALMGGVLLVLGVIIARGSRKQAAVPASPQPPTDSAPSAERRQLVGCFVLLLCYGVLISQLGYVISTFISGMLLFKMFGKYRWPACALNSAMVTAVIQLLFVEWLQVSFPNGIFGF</sequence>
<dbReference type="InterPro" id="IPR009936">
    <property type="entry name" value="DUF1468"/>
</dbReference>
<proteinExistence type="predicted"/>
<feature type="transmembrane region" description="Helical" evidence="1">
    <location>
        <begin position="44"/>
        <end position="61"/>
    </location>
</feature>
<dbReference type="Pfam" id="PF07331">
    <property type="entry name" value="TctB"/>
    <property type="match status" value="1"/>
</dbReference>
<evidence type="ECO:0000259" key="2">
    <source>
        <dbReference type="Pfam" id="PF07331"/>
    </source>
</evidence>
<reference evidence="3" key="1">
    <citation type="submission" date="2018-06" db="EMBL/GenBank/DDBJ databases">
        <title>Paenibacillus xerothermodurans sp. nov. an extremely dry heat resistant spore forming bacterium isolated from the soil of Cape Canaveral, Florida.</title>
        <authorList>
            <person name="Seuylemezian A."/>
            <person name="Kaur N."/>
            <person name="Patil P."/>
            <person name="Patil P."/>
            <person name="Mayilraj S."/>
            <person name="Vaishampayan P."/>
        </authorList>
    </citation>
    <scope>NUCLEOTIDE SEQUENCE [LARGE SCALE GENOMIC DNA]</scope>
    <source>
        <strain evidence="3">ATCC 27380</strain>
    </source>
</reference>
<feature type="transmembrane region" description="Helical" evidence="1">
    <location>
        <begin position="93"/>
        <end position="120"/>
    </location>
</feature>
<evidence type="ECO:0000313" key="4">
    <source>
        <dbReference type="Proteomes" id="UP000214746"/>
    </source>
</evidence>
<dbReference type="EMBL" id="NHRJ02000005">
    <property type="protein sequence ID" value="PZE20737.1"/>
    <property type="molecule type" value="Genomic_DNA"/>
</dbReference>
<feature type="domain" description="DUF1468" evidence="2">
    <location>
        <begin position="13"/>
        <end position="155"/>
    </location>
</feature>
<gene>
    <name evidence="3" type="ORF">CBW46_011255</name>
</gene>
<dbReference type="RefSeq" id="WP_089200109.1">
    <property type="nucleotide sequence ID" value="NZ_NHRJ02000005.1"/>
</dbReference>
<keyword evidence="1" id="KW-0812">Transmembrane</keyword>
<dbReference type="OrthoDB" id="1807861at2"/>
<organism evidence="3 4">
    <name type="scientific">Paenibacillus xerothermodurans</name>
    <dbReference type="NCBI Taxonomy" id="1977292"/>
    <lineage>
        <taxon>Bacteria</taxon>
        <taxon>Bacillati</taxon>
        <taxon>Bacillota</taxon>
        <taxon>Bacilli</taxon>
        <taxon>Bacillales</taxon>
        <taxon>Paenibacillaceae</taxon>
        <taxon>Paenibacillus</taxon>
    </lineage>
</organism>
<evidence type="ECO:0000256" key="1">
    <source>
        <dbReference type="SAM" id="Phobius"/>
    </source>
</evidence>
<comment type="caution">
    <text evidence="3">The sequence shown here is derived from an EMBL/GenBank/DDBJ whole genome shotgun (WGS) entry which is preliminary data.</text>
</comment>
<evidence type="ECO:0000313" key="3">
    <source>
        <dbReference type="EMBL" id="PZE20737.1"/>
    </source>
</evidence>
<keyword evidence="1" id="KW-1133">Transmembrane helix</keyword>
<name>A0A2W1N8N0_PAEXE</name>
<keyword evidence="4" id="KW-1185">Reference proteome</keyword>
<keyword evidence="1" id="KW-0472">Membrane</keyword>
<protein>
    <submittedName>
        <fullName evidence="3">Tripartite tricarboxylate transporter TctB family protein</fullName>
    </submittedName>
</protein>
<dbReference type="Proteomes" id="UP000214746">
    <property type="component" value="Unassembled WGS sequence"/>
</dbReference>
<accession>A0A2W1N8N0</accession>
<dbReference type="AlphaFoldDB" id="A0A2W1N8N0"/>